<evidence type="ECO:0000256" key="4">
    <source>
        <dbReference type="ARBA" id="ARBA00023128"/>
    </source>
</evidence>
<dbReference type="FunCoup" id="A0A2G5DDA6">
    <property type="interactions" value="2830"/>
</dbReference>
<dbReference type="GO" id="GO:0006627">
    <property type="term" value="P:protein processing involved in protein targeting to mitochondrion"/>
    <property type="evidence" value="ECO:0007669"/>
    <property type="project" value="TreeGrafter"/>
</dbReference>
<dbReference type="InterPro" id="IPR019533">
    <property type="entry name" value="Peptidase_S26"/>
</dbReference>
<dbReference type="GO" id="GO:0042720">
    <property type="term" value="C:mitochondrial inner membrane peptidase complex"/>
    <property type="evidence" value="ECO:0007669"/>
    <property type="project" value="TreeGrafter"/>
</dbReference>
<dbReference type="EMBL" id="KZ305039">
    <property type="protein sequence ID" value="PIA41513.1"/>
    <property type="molecule type" value="Genomic_DNA"/>
</dbReference>
<protein>
    <recommendedName>
        <fullName evidence="10">Peptidase S26 domain-containing protein</fullName>
    </recommendedName>
</protein>
<evidence type="ECO:0000256" key="6">
    <source>
        <dbReference type="ARBA" id="ARBA00038445"/>
    </source>
</evidence>
<dbReference type="FunFam" id="2.10.109.10:FF:000014">
    <property type="entry name" value="Inner membrane protease subunit 1"/>
    <property type="match status" value="1"/>
</dbReference>
<dbReference type="OrthoDB" id="308440at2759"/>
<accession>A0A2G5DDA6</accession>
<dbReference type="STRING" id="218851.A0A2G5DDA6"/>
<evidence type="ECO:0000256" key="1">
    <source>
        <dbReference type="ARBA" id="ARBA00004273"/>
    </source>
</evidence>
<feature type="active site" evidence="9">
    <location>
        <position position="48"/>
    </location>
</feature>
<evidence type="ECO:0000256" key="3">
    <source>
        <dbReference type="ARBA" id="ARBA00022801"/>
    </source>
</evidence>
<evidence type="ECO:0000313" key="11">
    <source>
        <dbReference type="EMBL" id="PIA41510.1"/>
    </source>
</evidence>
<evidence type="ECO:0000256" key="5">
    <source>
        <dbReference type="ARBA" id="ARBA00023136"/>
    </source>
</evidence>
<dbReference type="GO" id="GO:0004252">
    <property type="term" value="F:serine-type endopeptidase activity"/>
    <property type="evidence" value="ECO:0007669"/>
    <property type="project" value="InterPro"/>
</dbReference>
<dbReference type="EMBL" id="KZ305039">
    <property type="protein sequence ID" value="PIA41511.1"/>
    <property type="molecule type" value="Genomic_DNA"/>
</dbReference>
<comment type="similarity">
    <text evidence="6">Belongs to the peptidase S26 family. IMP1 subfamily.</text>
</comment>
<dbReference type="InterPro" id="IPR019758">
    <property type="entry name" value="Pept_S26A_signal_pept_1_CS"/>
</dbReference>
<dbReference type="NCBIfam" id="TIGR02227">
    <property type="entry name" value="sigpep_I_bact"/>
    <property type="match status" value="1"/>
</dbReference>
<dbReference type="SUPFAM" id="SSF51306">
    <property type="entry name" value="LexA/Signal peptidase"/>
    <property type="match status" value="1"/>
</dbReference>
<comment type="subunit">
    <text evidence="8">Heterodimer of 2 subunits, IMP1A/B and IMP12.</text>
</comment>
<dbReference type="GO" id="GO:0006465">
    <property type="term" value="P:signal peptide processing"/>
    <property type="evidence" value="ECO:0007669"/>
    <property type="project" value="InterPro"/>
</dbReference>
<dbReference type="InterPro" id="IPR000223">
    <property type="entry name" value="Pept_S26A_signal_pept_1"/>
</dbReference>
<name>A0A2G5DDA6_AQUCA</name>
<dbReference type="EMBL" id="KZ305039">
    <property type="protein sequence ID" value="PIA41510.1"/>
    <property type="molecule type" value="Genomic_DNA"/>
</dbReference>
<evidence type="ECO:0000259" key="10">
    <source>
        <dbReference type="Pfam" id="PF10502"/>
    </source>
</evidence>
<keyword evidence="5" id="KW-0472">Membrane</keyword>
<evidence type="ECO:0000256" key="2">
    <source>
        <dbReference type="ARBA" id="ARBA00022792"/>
    </source>
</evidence>
<keyword evidence="12" id="KW-1185">Reference proteome</keyword>
<feature type="domain" description="Peptidase S26" evidence="10">
    <location>
        <begin position="24"/>
        <end position="104"/>
    </location>
</feature>
<evidence type="ECO:0000256" key="9">
    <source>
        <dbReference type="PIRSR" id="PIRSR600223-1"/>
    </source>
</evidence>
<dbReference type="AlphaFoldDB" id="A0A2G5DDA6"/>
<dbReference type="InterPro" id="IPR052064">
    <property type="entry name" value="Mito_IMP1_subunit"/>
</dbReference>
<gene>
    <name evidence="11" type="ORF">AQUCO_02200142v1</name>
</gene>
<keyword evidence="2" id="KW-0999">Mitochondrion inner membrane</keyword>
<keyword evidence="4" id="KW-0496">Mitochondrion</keyword>
<sequence length="171" mass="19378">MAALRNLLQWKTIAKEALDRTLIVTKFLCILHVTDKYLCSSFHVHGPSMYPTMNLKGDVLLVEKFSTRLGKLVPGDIVMLKAPDNPTRTVTKRLLGMEGDQVTFLTDPHIESSTKTLLVPKGHVWVQGDNLYDSKDSRYFGPVPYGLLEGKVFYRIWPLIDFGSLNQGLWK</sequence>
<reference evidence="11 12" key="1">
    <citation type="submission" date="2017-09" db="EMBL/GenBank/DDBJ databases">
        <title>WGS assembly of Aquilegia coerulea Goldsmith.</title>
        <authorList>
            <person name="Hodges S."/>
            <person name="Kramer E."/>
            <person name="Nordborg M."/>
            <person name="Tomkins J."/>
            <person name="Borevitz J."/>
            <person name="Derieg N."/>
            <person name="Yan J."/>
            <person name="Mihaltcheva S."/>
            <person name="Hayes R.D."/>
            <person name="Rokhsar D."/>
        </authorList>
    </citation>
    <scope>NUCLEOTIDE SEQUENCE [LARGE SCALE GENOMIC DNA]</scope>
    <source>
        <strain evidence="12">cv. Goldsmith</strain>
    </source>
</reference>
<feature type="active site" evidence="9">
    <location>
        <position position="92"/>
    </location>
</feature>
<dbReference type="InterPro" id="IPR036286">
    <property type="entry name" value="LexA/Signal_pep-like_sf"/>
</dbReference>
<dbReference type="Gene3D" id="2.10.109.10">
    <property type="entry name" value="Umud Fragment, subunit A"/>
    <property type="match status" value="1"/>
</dbReference>
<dbReference type="EMBL" id="KZ305039">
    <property type="protein sequence ID" value="PIA41514.1"/>
    <property type="molecule type" value="Genomic_DNA"/>
</dbReference>
<keyword evidence="3" id="KW-0378">Hydrolase</keyword>
<evidence type="ECO:0000313" key="12">
    <source>
        <dbReference type="Proteomes" id="UP000230069"/>
    </source>
</evidence>
<evidence type="ECO:0000256" key="8">
    <source>
        <dbReference type="ARBA" id="ARBA00064368"/>
    </source>
</evidence>
<dbReference type="Proteomes" id="UP000230069">
    <property type="component" value="Unassembled WGS sequence"/>
</dbReference>
<dbReference type="PROSITE" id="PS00761">
    <property type="entry name" value="SPASE_I_3"/>
    <property type="match status" value="1"/>
</dbReference>
<dbReference type="CDD" id="cd06530">
    <property type="entry name" value="S26_SPase_I"/>
    <property type="match status" value="1"/>
</dbReference>
<comment type="subcellular location">
    <subcellularLocation>
        <location evidence="1">Mitochondrion inner membrane</location>
    </subcellularLocation>
</comment>
<dbReference type="PANTHER" id="PTHR12383:SF16">
    <property type="entry name" value="MITOCHONDRIAL INNER MEMBRANE PROTEASE SUBUNIT 1"/>
    <property type="match status" value="1"/>
</dbReference>
<dbReference type="EMBL" id="KZ305039">
    <property type="protein sequence ID" value="PIA41512.1"/>
    <property type="molecule type" value="Genomic_DNA"/>
</dbReference>
<organism evidence="11 12">
    <name type="scientific">Aquilegia coerulea</name>
    <name type="common">Rocky mountain columbine</name>
    <dbReference type="NCBI Taxonomy" id="218851"/>
    <lineage>
        <taxon>Eukaryota</taxon>
        <taxon>Viridiplantae</taxon>
        <taxon>Streptophyta</taxon>
        <taxon>Embryophyta</taxon>
        <taxon>Tracheophyta</taxon>
        <taxon>Spermatophyta</taxon>
        <taxon>Magnoliopsida</taxon>
        <taxon>Ranunculales</taxon>
        <taxon>Ranunculaceae</taxon>
        <taxon>Thalictroideae</taxon>
        <taxon>Aquilegia</taxon>
    </lineage>
</organism>
<dbReference type="Pfam" id="PF10502">
    <property type="entry name" value="Peptidase_S26"/>
    <property type="match status" value="2"/>
</dbReference>
<proteinExistence type="inferred from homology"/>
<evidence type="ECO:0000256" key="7">
    <source>
        <dbReference type="ARBA" id="ARBA00054895"/>
    </source>
</evidence>
<comment type="function">
    <text evidence="7">Catalyzes the removal of transit peptides required for the targeting of proteins from the mitochondrial matrix, across the inner membrane, into the inter-membrane space.</text>
</comment>
<dbReference type="PANTHER" id="PTHR12383">
    <property type="entry name" value="PROTEASE FAMILY S26 MITOCHONDRIAL INNER MEMBRANE PROTEASE-RELATED"/>
    <property type="match status" value="1"/>
</dbReference>
<dbReference type="PRINTS" id="PR00727">
    <property type="entry name" value="LEADERPTASE"/>
</dbReference>
<feature type="domain" description="Peptidase S26" evidence="10">
    <location>
        <begin position="113"/>
        <end position="157"/>
    </location>
</feature>